<accession>A0A7G1HUQ1</accession>
<sequence length="208" mass="22223">MKSNLIIIGSFLAGIFCGMFGNEDLVGYCADAPMWLLYALIIQVGLNIGANGEIGAMLQDMKVSVFLLPLFTILGTLLFSAMASMLLKTWNVYDCMAIGSGFAYYSLSSLLIVQFKEAAIGLEMATQLGTIALLANIIREMLALFGAPFYASLFGKYAPVSVAGINSMDVCLPVISRCSGKSIVPVAIVHGIILEISVPLLISLFCKL</sequence>
<name>A0A7G1HUQ1_9BACT</name>
<dbReference type="GO" id="GO:0005886">
    <property type="term" value="C:plasma membrane"/>
    <property type="evidence" value="ECO:0007669"/>
    <property type="project" value="TreeGrafter"/>
</dbReference>
<proteinExistence type="predicted"/>
<keyword evidence="1" id="KW-0812">Transmembrane</keyword>
<evidence type="ECO:0000313" key="2">
    <source>
        <dbReference type="EMBL" id="BCI63475.1"/>
    </source>
</evidence>
<keyword evidence="3" id="KW-1185">Reference proteome</keyword>
<organism evidence="2 3">
    <name type="scientific">Coprobacter secundus subsp. similis</name>
    <dbReference type="NCBI Taxonomy" id="2751153"/>
    <lineage>
        <taxon>Bacteria</taxon>
        <taxon>Pseudomonadati</taxon>
        <taxon>Bacteroidota</taxon>
        <taxon>Bacteroidia</taxon>
        <taxon>Bacteroidales</taxon>
        <taxon>Barnesiellaceae</taxon>
        <taxon>Coprobacter</taxon>
    </lineage>
</organism>
<dbReference type="AlphaFoldDB" id="A0A7G1HUQ1"/>
<feature type="transmembrane region" description="Helical" evidence="1">
    <location>
        <begin position="34"/>
        <end position="51"/>
    </location>
</feature>
<keyword evidence="1" id="KW-1133">Transmembrane helix</keyword>
<feature type="transmembrane region" description="Helical" evidence="1">
    <location>
        <begin position="5"/>
        <end position="22"/>
    </location>
</feature>
<feature type="transmembrane region" description="Helical" evidence="1">
    <location>
        <begin position="90"/>
        <end position="113"/>
    </location>
</feature>
<feature type="transmembrane region" description="Helical" evidence="1">
    <location>
        <begin position="183"/>
        <end position="205"/>
    </location>
</feature>
<dbReference type="PANTHER" id="PTHR35804:SF1">
    <property type="entry name" value="LYSINE EXPORTER LYSO"/>
    <property type="match status" value="1"/>
</dbReference>
<evidence type="ECO:0000256" key="1">
    <source>
        <dbReference type="SAM" id="Phobius"/>
    </source>
</evidence>
<evidence type="ECO:0000313" key="3">
    <source>
        <dbReference type="Proteomes" id="UP000594042"/>
    </source>
</evidence>
<dbReference type="RefSeq" id="WP_200754674.1">
    <property type="nucleotide sequence ID" value="NZ_AP023322.1"/>
</dbReference>
<dbReference type="InterPro" id="IPR005642">
    <property type="entry name" value="LysO"/>
</dbReference>
<protein>
    <submittedName>
        <fullName evidence="2">Membrane protein</fullName>
    </submittedName>
</protein>
<dbReference type="PANTHER" id="PTHR35804">
    <property type="entry name" value="LYSINE EXPORTER LYSO"/>
    <property type="match status" value="1"/>
</dbReference>
<keyword evidence="1" id="KW-0472">Membrane</keyword>
<dbReference type="GO" id="GO:0015661">
    <property type="term" value="F:L-lysine efflux transmembrane transporter activity"/>
    <property type="evidence" value="ECO:0007669"/>
    <property type="project" value="InterPro"/>
</dbReference>
<gene>
    <name evidence="2" type="ORF">Cop2CBH44_18280</name>
</gene>
<reference evidence="3" key="1">
    <citation type="submission" date="2020-07" db="EMBL/GenBank/DDBJ databases">
        <title>Complete genome sequencing of Coprobacter sp. strain 2CBH44.</title>
        <authorList>
            <person name="Sakamoto M."/>
            <person name="Murakami T."/>
            <person name="Mori H."/>
        </authorList>
    </citation>
    <scope>NUCLEOTIDE SEQUENCE [LARGE SCALE GENOMIC DNA]</scope>
    <source>
        <strain evidence="3">2CBH44</strain>
    </source>
</reference>
<dbReference type="Proteomes" id="UP000594042">
    <property type="component" value="Chromosome"/>
</dbReference>
<dbReference type="KEGG" id="copr:Cop2CBH44_18280"/>
<feature type="transmembrane region" description="Helical" evidence="1">
    <location>
        <begin position="63"/>
        <end position="84"/>
    </location>
</feature>
<feature type="transmembrane region" description="Helical" evidence="1">
    <location>
        <begin position="125"/>
        <end position="151"/>
    </location>
</feature>
<dbReference type="EMBL" id="AP023322">
    <property type="protein sequence ID" value="BCI63475.1"/>
    <property type="molecule type" value="Genomic_DNA"/>
</dbReference>
<dbReference type="Pfam" id="PF03956">
    <property type="entry name" value="Lys_export"/>
    <property type="match status" value="1"/>
</dbReference>